<gene>
    <name evidence="1" type="ORF">FRX31_005969</name>
</gene>
<proteinExistence type="predicted"/>
<sequence>MMEEPFLLSDNSLTITFVKCRYVGNIHSQVTEPVLQVVFVSTGAMKVANLIEKRREWFSILGLICSSLSKRWSSAK</sequence>
<organism evidence="1 2">
    <name type="scientific">Thalictrum thalictroides</name>
    <name type="common">Rue-anemone</name>
    <name type="synonym">Anemone thalictroides</name>
    <dbReference type="NCBI Taxonomy" id="46969"/>
    <lineage>
        <taxon>Eukaryota</taxon>
        <taxon>Viridiplantae</taxon>
        <taxon>Streptophyta</taxon>
        <taxon>Embryophyta</taxon>
        <taxon>Tracheophyta</taxon>
        <taxon>Spermatophyta</taxon>
        <taxon>Magnoliopsida</taxon>
        <taxon>Ranunculales</taxon>
        <taxon>Ranunculaceae</taxon>
        <taxon>Thalictroideae</taxon>
        <taxon>Thalictrum</taxon>
    </lineage>
</organism>
<dbReference type="AlphaFoldDB" id="A0A7J6X457"/>
<dbReference type="Proteomes" id="UP000554482">
    <property type="component" value="Unassembled WGS sequence"/>
</dbReference>
<evidence type="ECO:0000313" key="2">
    <source>
        <dbReference type="Proteomes" id="UP000554482"/>
    </source>
</evidence>
<accession>A0A7J6X457</accession>
<protein>
    <submittedName>
        <fullName evidence="1">Uncharacterized protein</fullName>
    </submittedName>
</protein>
<dbReference type="EMBL" id="JABWDY010005391">
    <property type="protein sequence ID" value="KAF5204444.1"/>
    <property type="molecule type" value="Genomic_DNA"/>
</dbReference>
<keyword evidence="2" id="KW-1185">Reference proteome</keyword>
<reference evidence="1 2" key="1">
    <citation type="submission" date="2020-06" db="EMBL/GenBank/DDBJ databases">
        <title>Transcriptomic and genomic resources for Thalictrum thalictroides and T. hernandezii: Facilitating candidate gene discovery in an emerging model plant lineage.</title>
        <authorList>
            <person name="Arias T."/>
            <person name="Riano-Pachon D.M."/>
            <person name="Di Stilio V.S."/>
        </authorList>
    </citation>
    <scope>NUCLEOTIDE SEQUENCE [LARGE SCALE GENOMIC DNA]</scope>
    <source>
        <strain evidence="2">cv. WT478/WT964</strain>
        <tissue evidence="1">Leaves</tissue>
    </source>
</reference>
<evidence type="ECO:0000313" key="1">
    <source>
        <dbReference type="EMBL" id="KAF5204444.1"/>
    </source>
</evidence>
<comment type="caution">
    <text evidence="1">The sequence shown here is derived from an EMBL/GenBank/DDBJ whole genome shotgun (WGS) entry which is preliminary data.</text>
</comment>
<dbReference type="OrthoDB" id="8093034at2759"/>
<name>A0A7J6X457_THATH</name>